<evidence type="ECO:0000313" key="9">
    <source>
        <dbReference type="Proteomes" id="UP000319143"/>
    </source>
</evidence>
<keyword evidence="6" id="KW-0963">Cytoplasm</keyword>
<dbReference type="GO" id="GO:0006085">
    <property type="term" value="P:acetyl-CoA biosynthetic process"/>
    <property type="evidence" value="ECO:0007669"/>
    <property type="project" value="UniProtKB-UniRule"/>
</dbReference>
<keyword evidence="5 6" id="KW-0067">ATP-binding</keyword>
<evidence type="ECO:0000256" key="6">
    <source>
        <dbReference type="HAMAP-Rule" id="MF_00020"/>
    </source>
</evidence>
<comment type="function">
    <text evidence="6">Catalyzes the formation of acetyl phosphate from acetate and ATP. Can also catalyze the reverse reaction.</text>
</comment>
<dbReference type="AlphaFoldDB" id="A0A5C6DW47"/>
<sequence>MQTDLPAPADPTTVANSITLTDSDSHVLVLVANLGSTSFKYRLYDMADERCLARGAVERIGDAESKCTASIGDWSDERTMSVPDHGVAVEACLTQLTDPDHGAISDASEVAAIGFKAVHGGRLSGVFRVDDDVLDAMAEMNAAAPAHNPPYIAAMKAMRSRFDLPLVAAFETSFHQTIPAARKEYAIPRKWADELHLRKWGFHGASHRYIATRSAELLGRSDARVISCHLGGSSSLTAIESGQSVMTTMGMTPQTGLPQNNRVGDFDPFALPLIMQRTGMTLDETLAHLASQGGLLGLSGRSGDIRDLREAAAAGDANSRLALDVFVEEIRRHLGGMMVALGGVDAIVFTAGIGENDSELREAVCARLEAFGIVMDPIANKAVEGESTFHADSSRTQLWVIPTNEEIVVARQTVAVLQQTPS</sequence>
<dbReference type="InterPro" id="IPR023865">
    <property type="entry name" value="Aliphatic_acid_kinase_CS"/>
</dbReference>
<dbReference type="HAMAP" id="MF_00020">
    <property type="entry name" value="Acetate_kinase"/>
    <property type="match status" value="1"/>
</dbReference>
<dbReference type="InterPro" id="IPR000890">
    <property type="entry name" value="Aliphatic_acid_kin_short-chain"/>
</dbReference>
<feature type="binding site" evidence="6">
    <location>
        <position position="405"/>
    </location>
    <ligand>
        <name>Mg(2+)</name>
        <dbReference type="ChEBI" id="CHEBI:18420"/>
    </ligand>
</feature>
<dbReference type="PANTHER" id="PTHR21060">
    <property type="entry name" value="ACETATE KINASE"/>
    <property type="match status" value="1"/>
</dbReference>
<feature type="binding site" evidence="6">
    <location>
        <position position="33"/>
    </location>
    <ligand>
        <name>Mg(2+)</name>
        <dbReference type="ChEBI" id="CHEBI:18420"/>
    </ligand>
</feature>
<dbReference type="GO" id="GO:0000287">
    <property type="term" value="F:magnesium ion binding"/>
    <property type="evidence" value="ECO:0007669"/>
    <property type="project" value="UniProtKB-UniRule"/>
</dbReference>
<feature type="site" description="Transition state stabilizer" evidence="6">
    <location>
        <position position="262"/>
    </location>
</feature>
<gene>
    <name evidence="8" type="primary">ackA_2</name>
    <name evidence="6" type="synonym">ackA</name>
    <name evidence="8" type="ORF">Poly41_17230</name>
</gene>
<comment type="catalytic activity">
    <reaction evidence="6">
        <text>acetate + ATP = acetyl phosphate + ADP</text>
        <dbReference type="Rhea" id="RHEA:11352"/>
        <dbReference type="ChEBI" id="CHEBI:22191"/>
        <dbReference type="ChEBI" id="CHEBI:30089"/>
        <dbReference type="ChEBI" id="CHEBI:30616"/>
        <dbReference type="ChEBI" id="CHEBI:456216"/>
        <dbReference type="EC" id="2.7.2.1"/>
    </reaction>
</comment>
<feature type="binding site" evidence="6">
    <location>
        <begin position="304"/>
        <end position="306"/>
    </location>
    <ligand>
        <name>ATP</name>
        <dbReference type="ChEBI" id="CHEBI:30616"/>
    </ligand>
</feature>
<evidence type="ECO:0000256" key="2">
    <source>
        <dbReference type="ARBA" id="ARBA00022679"/>
    </source>
</evidence>
<dbReference type="Proteomes" id="UP000319143">
    <property type="component" value="Unassembled WGS sequence"/>
</dbReference>
<feature type="site" description="Transition state stabilizer" evidence="6">
    <location>
        <position position="203"/>
    </location>
</feature>
<dbReference type="GO" id="GO:0006083">
    <property type="term" value="P:acetate metabolic process"/>
    <property type="evidence" value="ECO:0007669"/>
    <property type="project" value="TreeGrafter"/>
</dbReference>
<comment type="similarity">
    <text evidence="1 6 7">Belongs to the acetokinase family.</text>
</comment>
<comment type="caution">
    <text evidence="8">The sequence shown here is derived from an EMBL/GenBank/DDBJ whole genome shotgun (WGS) entry which is preliminary data.</text>
</comment>
<comment type="subcellular location">
    <subcellularLocation>
        <location evidence="6">Cytoplasm</location>
    </subcellularLocation>
</comment>
<accession>A0A5C6DW47</accession>
<dbReference type="SUPFAM" id="SSF53067">
    <property type="entry name" value="Actin-like ATPase domain"/>
    <property type="match status" value="2"/>
</dbReference>
<comment type="caution">
    <text evidence="6">Lacks conserved residue(s) required for the propagation of feature annotation.</text>
</comment>
<evidence type="ECO:0000313" key="8">
    <source>
        <dbReference type="EMBL" id="TWU40888.1"/>
    </source>
</evidence>
<dbReference type="EMBL" id="SJPV01000002">
    <property type="protein sequence ID" value="TWU40888.1"/>
    <property type="molecule type" value="Genomic_DNA"/>
</dbReference>
<dbReference type="UniPathway" id="UPA00340">
    <property type="reaction ID" value="UER00458"/>
</dbReference>
<dbReference type="GO" id="GO:0005524">
    <property type="term" value="F:ATP binding"/>
    <property type="evidence" value="ECO:0007669"/>
    <property type="project" value="UniProtKB-KW"/>
</dbReference>
<keyword evidence="9" id="KW-1185">Reference proteome</keyword>
<evidence type="ECO:0000256" key="1">
    <source>
        <dbReference type="ARBA" id="ARBA00008748"/>
    </source>
</evidence>
<dbReference type="Gene3D" id="3.30.420.40">
    <property type="match status" value="2"/>
</dbReference>
<keyword evidence="6" id="KW-0479">Metal-binding</keyword>
<dbReference type="NCBIfam" id="TIGR00016">
    <property type="entry name" value="ackA"/>
    <property type="match status" value="1"/>
</dbReference>
<dbReference type="PIRSF" id="PIRSF000722">
    <property type="entry name" value="Acetate_prop_kin"/>
    <property type="match status" value="1"/>
</dbReference>
<dbReference type="GO" id="GO:0005737">
    <property type="term" value="C:cytoplasm"/>
    <property type="evidence" value="ECO:0007669"/>
    <property type="project" value="UniProtKB-SubCell"/>
</dbReference>
<dbReference type="PROSITE" id="PS01075">
    <property type="entry name" value="ACETATE_KINASE_1"/>
    <property type="match status" value="1"/>
</dbReference>
<keyword evidence="3 6" id="KW-0547">Nucleotide-binding</keyword>
<keyword evidence="2 6" id="KW-0808">Transferase</keyword>
<feature type="binding site" evidence="6">
    <location>
        <position position="40"/>
    </location>
    <ligand>
        <name>ATP</name>
        <dbReference type="ChEBI" id="CHEBI:30616"/>
    </ligand>
</feature>
<dbReference type="PRINTS" id="PR00471">
    <property type="entry name" value="ACETATEKNASE"/>
</dbReference>
<dbReference type="PANTHER" id="PTHR21060:SF15">
    <property type="entry name" value="ACETATE KINASE-RELATED"/>
    <property type="match status" value="1"/>
</dbReference>
<dbReference type="EC" id="2.7.2.1" evidence="6"/>
<dbReference type="GO" id="GO:0008776">
    <property type="term" value="F:acetate kinase activity"/>
    <property type="evidence" value="ECO:0007669"/>
    <property type="project" value="UniProtKB-UniRule"/>
</dbReference>
<evidence type="ECO:0000256" key="7">
    <source>
        <dbReference type="RuleBase" id="RU003835"/>
    </source>
</evidence>
<evidence type="ECO:0000256" key="3">
    <source>
        <dbReference type="ARBA" id="ARBA00022741"/>
    </source>
</evidence>
<dbReference type="Pfam" id="PF00871">
    <property type="entry name" value="Acetate_kinase"/>
    <property type="match status" value="1"/>
</dbReference>
<comment type="subunit">
    <text evidence="6">Homodimer.</text>
</comment>
<dbReference type="InterPro" id="IPR004372">
    <property type="entry name" value="Ac/propionate_kinase"/>
</dbReference>
<comment type="pathway">
    <text evidence="6">Metabolic intermediate biosynthesis; acetyl-CoA biosynthesis; acetyl-CoA from acetate: step 1/2.</text>
</comment>
<keyword evidence="6" id="KW-0460">Magnesium</keyword>
<comment type="cofactor">
    <cofactor evidence="6">
        <name>Mg(2+)</name>
        <dbReference type="ChEBI" id="CHEBI:18420"/>
    </cofactor>
    <cofactor evidence="6">
        <name>Mn(2+)</name>
        <dbReference type="ChEBI" id="CHEBI:29035"/>
    </cofactor>
    <text evidence="6">Mg(2+). Can also accept Mn(2+).</text>
</comment>
<dbReference type="InterPro" id="IPR043129">
    <property type="entry name" value="ATPase_NBD"/>
</dbReference>
<organism evidence="8 9">
    <name type="scientific">Novipirellula artificiosorum</name>
    <dbReference type="NCBI Taxonomy" id="2528016"/>
    <lineage>
        <taxon>Bacteria</taxon>
        <taxon>Pseudomonadati</taxon>
        <taxon>Planctomycetota</taxon>
        <taxon>Planctomycetia</taxon>
        <taxon>Pirellulales</taxon>
        <taxon>Pirellulaceae</taxon>
        <taxon>Novipirellula</taxon>
    </lineage>
</organism>
<keyword evidence="4 6" id="KW-0418">Kinase</keyword>
<proteinExistence type="inferred from homology"/>
<evidence type="ECO:0000256" key="5">
    <source>
        <dbReference type="ARBA" id="ARBA00022840"/>
    </source>
</evidence>
<protein>
    <recommendedName>
        <fullName evidence="6">Acetate kinase</fullName>
        <ecNumber evidence="6">2.7.2.1</ecNumber>
    </recommendedName>
    <alternativeName>
        <fullName evidence="6">Acetokinase</fullName>
    </alternativeName>
</protein>
<feature type="binding site" evidence="6">
    <location>
        <begin position="352"/>
        <end position="356"/>
    </location>
    <ligand>
        <name>ATP</name>
        <dbReference type="ChEBI" id="CHEBI:30616"/>
    </ligand>
</feature>
<evidence type="ECO:0000256" key="4">
    <source>
        <dbReference type="ARBA" id="ARBA00022777"/>
    </source>
</evidence>
<name>A0A5C6DW47_9BACT</name>
<reference evidence="8 9" key="1">
    <citation type="submission" date="2019-02" db="EMBL/GenBank/DDBJ databases">
        <title>Deep-cultivation of Planctomycetes and their phenomic and genomic characterization uncovers novel biology.</title>
        <authorList>
            <person name="Wiegand S."/>
            <person name="Jogler M."/>
            <person name="Boedeker C."/>
            <person name="Pinto D."/>
            <person name="Vollmers J."/>
            <person name="Rivas-Marin E."/>
            <person name="Kohn T."/>
            <person name="Peeters S.H."/>
            <person name="Heuer A."/>
            <person name="Rast P."/>
            <person name="Oberbeckmann S."/>
            <person name="Bunk B."/>
            <person name="Jeske O."/>
            <person name="Meyerdierks A."/>
            <person name="Storesund J.E."/>
            <person name="Kallscheuer N."/>
            <person name="Luecker S."/>
            <person name="Lage O.M."/>
            <person name="Pohl T."/>
            <person name="Merkel B.J."/>
            <person name="Hornburger P."/>
            <person name="Mueller R.-W."/>
            <person name="Bruemmer F."/>
            <person name="Labrenz M."/>
            <person name="Spormann A.M."/>
            <person name="Op Den Camp H."/>
            <person name="Overmann J."/>
            <person name="Amann R."/>
            <person name="Jetten M.S.M."/>
            <person name="Mascher T."/>
            <person name="Medema M.H."/>
            <person name="Devos D.P."/>
            <person name="Kaster A.-K."/>
            <person name="Ovreas L."/>
            <person name="Rohde M."/>
            <person name="Galperin M.Y."/>
            <person name="Jogler C."/>
        </authorList>
    </citation>
    <scope>NUCLEOTIDE SEQUENCE [LARGE SCALE GENOMIC DNA]</scope>
    <source>
        <strain evidence="8 9">Poly41</strain>
    </source>
</reference>